<evidence type="ECO:0000313" key="11">
    <source>
        <dbReference type="Proteomes" id="UP000238358"/>
    </source>
</evidence>
<dbReference type="PANTHER" id="PTHR30337">
    <property type="entry name" value="COMPONENT OF ATP-DEPENDENT DSDNA EXONUCLEASE"/>
    <property type="match status" value="1"/>
</dbReference>
<evidence type="ECO:0000256" key="1">
    <source>
        <dbReference type="ARBA" id="ARBA00010555"/>
    </source>
</evidence>
<evidence type="ECO:0000256" key="5">
    <source>
        <dbReference type="ARBA" id="ARBA00022801"/>
    </source>
</evidence>
<dbReference type="RefSeq" id="WP_027895296.1">
    <property type="nucleotide sequence ID" value="NZ_CP027569.1"/>
</dbReference>
<evidence type="ECO:0000256" key="2">
    <source>
        <dbReference type="ARBA" id="ARBA00011322"/>
    </source>
</evidence>
<keyword evidence="6 7" id="KW-0269">Exonuclease</keyword>
<keyword evidence="7" id="KW-0235">DNA replication</keyword>
<dbReference type="GO" id="GO:0006310">
    <property type="term" value="P:DNA recombination"/>
    <property type="evidence" value="ECO:0007669"/>
    <property type="project" value="UniProtKB-KW"/>
</dbReference>
<keyword evidence="7" id="KW-0255">Endonuclease</keyword>
<name>A0A2S0M4W9_MEGEL</name>
<dbReference type="InterPro" id="IPR029052">
    <property type="entry name" value="Metallo-depent_PP-like"/>
</dbReference>
<dbReference type="OrthoDB" id="9773856at2"/>
<gene>
    <name evidence="7" type="primary">sbcD</name>
    <name evidence="10" type="ORF">C6Y28_02080</name>
</gene>
<dbReference type="Pfam" id="PF12320">
    <property type="entry name" value="SbcD_C"/>
    <property type="match status" value="1"/>
</dbReference>
<feature type="domain" description="Nuclease SbcCD subunit D C-terminal" evidence="9">
    <location>
        <begin position="268"/>
        <end position="352"/>
    </location>
</feature>
<dbReference type="SUPFAM" id="SSF56300">
    <property type="entry name" value="Metallo-dependent phosphatases"/>
    <property type="match status" value="1"/>
</dbReference>
<comment type="function">
    <text evidence="7">SbcCD cleaves DNA hairpin structures. These structures can inhibit DNA replication and are intermediates in certain DNA recombination reactions. The complex acts as a 3'-&gt;5' double strand exonuclease that can open hairpins. It also has a 5' single-strand endonuclease activity.</text>
</comment>
<dbReference type="AlphaFoldDB" id="A0A2S0M4W9"/>
<evidence type="ECO:0000256" key="7">
    <source>
        <dbReference type="RuleBase" id="RU363069"/>
    </source>
</evidence>
<proteinExistence type="inferred from homology"/>
<dbReference type="EMBL" id="CP027569">
    <property type="protein sequence ID" value="AVO26506.1"/>
    <property type="molecule type" value="Genomic_DNA"/>
</dbReference>
<keyword evidence="5 7" id="KW-0378">Hydrolase</keyword>
<evidence type="ECO:0000256" key="4">
    <source>
        <dbReference type="ARBA" id="ARBA00022722"/>
    </source>
</evidence>
<comment type="similarity">
    <text evidence="1 7">Belongs to the SbcD family.</text>
</comment>
<dbReference type="CDD" id="cd00840">
    <property type="entry name" value="MPP_Mre11_N"/>
    <property type="match status" value="1"/>
</dbReference>
<comment type="subunit">
    <text evidence="2 7">Heterodimer of SbcC and SbcD.</text>
</comment>
<dbReference type="GO" id="GO:0004519">
    <property type="term" value="F:endonuclease activity"/>
    <property type="evidence" value="ECO:0007669"/>
    <property type="project" value="UniProtKB-KW"/>
</dbReference>
<keyword evidence="4 7" id="KW-0540">Nuclease</keyword>
<evidence type="ECO:0000259" key="8">
    <source>
        <dbReference type="Pfam" id="PF00149"/>
    </source>
</evidence>
<dbReference type="InterPro" id="IPR004843">
    <property type="entry name" value="Calcineurin-like_PHP"/>
</dbReference>
<dbReference type="InterPro" id="IPR004593">
    <property type="entry name" value="SbcD"/>
</dbReference>
<dbReference type="GO" id="GO:0006260">
    <property type="term" value="P:DNA replication"/>
    <property type="evidence" value="ECO:0007669"/>
    <property type="project" value="UniProtKB-KW"/>
</dbReference>
<reference evidence="10 11" key="1">
    <citation type="journal article" date="2018" name="Genome Announc.">
        <title>Complete genomes of two Megasphaera elsdenii strains, NCIMB 702410 and ATCC 25940.</title>
        <authorList>
            <person name="Hatmaker E.A."/>
            <person name="O'Dell K."/>
            <person name="Riley L.A."/>
            <person name="Klingeman D.M."/>
            <person name="Guss A.M."/>
        </authorList>
    </citation>
    <scope>NUCLEOTIDE SEQUENCE [LARGE SCALE GENOMIC DNA]</scope>
    <source>
        <strain evidence="10 11">NCIMB702410</strain>
    </source>
</reference>
<dbReference type="InterPro" id="IPR041796">
    <property type="entry name" value="Mre11_N"/>
</dbReference>
<dbReference type="GO" id="GO:0008408">
    <property type="term" value="F:3'-5' exonuclease activity"/>
    <property type="evidence" value="ECO:0007669"/>
    <property type="project" value="InterPro"/>
</dbReference>
<sequence length="381" mass="41745">MRILHTADWHLGKLFYGNYLTEDQAYVLEQQFLPLLRDEGIDAVVLAGDVYDRSLPPAEAVELFDDIATKITADLKIPFLVISGNHDSPARLSFASRLLASQGLYIAGELDRLTGPVVLDDEAGPVAFLTIPYAEPAVVRQVLGQESVHDHQQAMEALLAWQVQSVPQGARTVCIAHAFVAGGVAGDSERPLSIGGTDQVTSSLFAPFTYTALGHLHGPQKVTSDTIRYAGSLLKYSFGEARQHKGAVIADIGADGQVDLTFRDFAPRHDVRIVSGSFEAIMAADDDRPDDFILARLDDTQPILDGMAKLRRKYPNAMALEMPNRNTQAAGQRDFDLQQVTERELFTGFAQTMRPDQPLTEAERACVRALWDELEKGGSLL</sequence>
<evidence type="ECO:0000259" key="9">
    <source>
        <dbReference type="Pfam" id="PF12320"/>
    </source>
</evidence>
<evidence type="ECO:0000256" key="6">
    <source>
        <dbReference type="ARBA" id="ARBA00022839"/>
    </source>
</evidence>
<feature type="domain" description="Calcineurin-like phosphoesterase" evidence="8">
    <location>
        <begin position="1"/>
        <end position="96"/>
    </location>
</feature>
<keyword evidence="7" id="KW-0233">DNA recombination</keyword>
<evidence type="ECO:0000313" key="10">
    <source>
        <dbReference type="EMBL" id="AVO26506.1"/>
    </source>
</evidence>
<dbReference type="InterPro" id="IPR050535">
    <property type="entry name" value="DNA_Repair-Maintenance_Comp"/>
</dbReference>
<dbReference type="NCBIfam" id="TIGR00619">
    <property type="entry name" value="sbcd"/>
    <property type="match status" value="1"/>
</dbReference>
<protein>
    <recommendedName>
        <fullName evidence="3 7">Nuclease SbcCD subunit D</fullName>
    </recommendedName>
</protein>
<organism evidence="10 11">
    <name type="scientific">Megasphaera elsdenii</name>
    <dbReference type="NCBI Taxonomy" id="907"/>
    <lineage>
        <taxon>Bacteria</taxon>
        <taxon>Bacillati</taxon>
        <taxon>Bacillota</taxon>
        <taxon>Negativicutes</taxon>
        <taxon>Veillonellales</taxon>
        <taxon>Veillonellaceae</taxon>
        <taxon>Megasphaera</taxon>
    </lineage>
</organism>
<dbReference type="Gene3D" id="3.60.21.10">
    <property type="match status" value="1"/>
</dbReference>
<accession>A0A2S0M4W9</accession>
<dbReference type="PANTHER" id="PTHR30337:SF0">
    <property type="entry name" value="NUCLEASE SBCCD SUBUNIT D"/>
    <property type="match status" value="1"/>
</dbReference>
<dbReference type="Proteomes" id="UP000238358">
    <property type="component" value="Chromosome"/>
</dbReference>
<dbReference type="InterPro" id="IPR026843">
    <property type="entry name" value="SbcD_C"/>
</dbReference>
<dbReference type="Pfam" id="PF00149">
    <property type="entry name" value="Metallophos"/>
    <property type="match status" value="1"/>
</dbReference>
<evidence type="ECO:0000256" key="3">
    <source>
        <dbReference type="ARBA" id="ARBA00013365"/>
    </source>
</evidence>